<dbReference type="GO" id="GO:0003887">
    <property type="term" value="F:DNA-directed DNA polymerase activity"/>
    <property type="evidence" value="ECO:0007669"/>
    <property type="project" value="UniProtKB-EC"/>
</dbReference>
<dbReference type="PANTHER" id="PTHR34388:SF1">
    <property type="entry name" value="DNA POLYMERASE III SUBUNIT DELTA"/>
    <property type="match status" value="1"/>
</dbReference>
<keyword evidence="3" id="KW-0235">DNA replication</keyword>
<keyword evidence="7" id="KW-1185">Reference proteome</keyword>
<dbReference type="InterPro" id="IPR010372">
    <property type="entry name" value="DNA_pol3_delta_N"/>
</dbReference>
<dbReference type="PANTHER" id="PTHR34388">
    <property type="entry name" value="DNA POLYMERASE III SUBUNIT DELTA"/>
    <property type="match status" value="1"/>
</dbReference>
<reference evidence="6 7" key="1">
    <citation type="submission" date="2022-03" db="EMBL/GenBank/DDBJ databases">
        <title>Parabacteroides sp. nov. isolated from swine feces.</title>
        <authorList>
            <person name="Bak J.E."/>
        </authorList>
    </citation>
    <scope>NUCLEOTIDE SEQUENCE [LARGE SCALE GENOMIC DNA]</scope>
    <source>
        <strain evidence="6 7">AGMB00274</strain>
    </source>
</reference>
<proteinExistence type="predicted"/>
<evidence type="ECO:0000256" key="1">
    <source>
        <dbReference type="ARBA" id="ARBA00022679"/>
    </source>
</evidence>
<dbReference type="EC" id="2.7.7.7" evidence="6"/>
<dbReference type="Gene3D" id="3.40.50.300">
    <property type="entry name" value="P-loop containing nucleotide triphosphate hydrolases"/>
    <property type="match status" value="1"/>
</dbReference>
<name>A0ABT0BZT2_9BACT</name>
<sequence>MAKKEYTFDEICRAIKSRRFSPVYVLMGEEPFFIDKLTDLLMATVLDESEKDFNQLLLYGAETDAVSVINAARRFPMMSEYQLIVVREAQQMRDIELLATYVKKPLASTVLVINYKYKTLDRRKALASAVESNGLLFESKKIPEYKMPAFITSILQARSIAIDPKASQMLSDCLGNDLNRLDKELDKLGIILAEKGLNRATPELVEQHVGISKEYNNFELLRAVSTKDVLKANRIIQYFSDNPKNNPIQVTLAVLFNYFSNLLICYYTKDRSESGLMTALGLRANFQLKDYTFGLKNYSAMKVFNIIADIRSADAQSKGVANSSASDGEIMKFLLYKILH</sequence>
<dbReference type="Pfam" id="PF06144">
    <property type="entry name" value="DNA_pol3_delta"/>
    <property type="match status" value="1"/>
</dbReference>
<keyword evidence="1 6" id="KW-0808">Transferase</keyword>
<evidence type="ECO:0000256" key="2">
    <source>
        <dbReference type="ARBA" id="ARBA00022695"/>
    </source>
</evidence>
<organism evidence="6 7">
    <name type="scientific">Parabacteroides faecalis</name>
    <dbReference type="NCBI Taxonomy" id="2924040"/>
    <lineage>
        <taxon>Bacteria</taxon>
        <taxon>Pseudomonadati</taxon>
        <taxon>Bacteroidota</taxon>
        <taxon>Bacteroidia</taxon>
        <taxon>Bacteroidales</taxon>
        <taxon>Tannerellaceae</taxon>
        <taxon>Parabacteroides</taxon>
    </lineage>
</organism>
<protein>
    <submittedName>
        <fullName evidence="6">DNA polymerase III subunit delta</fullName>
        <ecNumber evidence="6">2.7.7.7</ecNumber>
    </submittedName>
</protein>
<keyword evidence="2 6" id="KW-0548">Nucleotidyltransferase</keyword>
<feature type="domain" description="DNA polymerase III delta N-terminal" evidence="5">
    <location>
        <begin position="24"/>
        <end position="138"/>
    </location>
</feature>
<accession>A0ABT0BZT2</accession>
<dbReference type="InterPro" id="IPR027417">
    <property type="entry name" value="P-loop_NTPase"/>
</dbReference>
<dbReference type="Gene3D" id="1.10.8.60">
    <property type="match status" value="1"/>
</dbReference>
<dbReference type="SUPFAM" id="SSF52540">
    <property type="entry name" value="P-loop containing nucleoside triphosphate hydrolases"/>
    <property type="match status" value="1"/>
</dbReference>
<dbReference type="EMBL" id="JAKZMM010000012">
    <property type="protein sequence ID" value="MCJ2380276.1"/>
    <property type="molecule type" value="Genomic_DNA"/>
</dbReference>
<evidence type="ECO:0000256" key="4">
    <source>
        <dbReference type="ARBA" id="ARBA00022932"/>
    </source>
</evidence>
<evidence type="ECO:0000256" key="3">
    <source>
        <dbReference type="ARBA" id="ARBA00022705"/>
    </source>
</evidence>
<evidence type="ECO:0000313" key="7">
    <source>
        <dbReference type="Proteomes" id="UP001165444"/>
    </source>
</evidence>
<dbReference type="Proteomes" id="UP001165444">
    <property type="component" value="Unassembled WGS sequence"/>
</dbReference>
<dbReference type="RefSeq" id="WP_243324097.1">
    <property type="nucleotide sequence ID" value="NZ_JAKZMM010000012.1"/>
</dbReference>
<comment type="caution">
    <text evidence="6">The sequence shown here is derived from an EMBL/GenBank/DDBJ whole genome shotgun (WGS) entry which is preliminary data.</text>
</comment>
<evidence type="ECO:0000259" key="5">
    <source>
        <dbReference type="Pfam" id="PF06144"/>
    </source>
</evidence>
<dbReference type="NCBIfam" id="TIGR01128">
    <property type="entry name" value="holA"/>
    <property type="match status" value="1"/>
</dbReference>
<keyword evidence="4" id="KW-0239">DNA-directed DNA polymerase</keyword>
<dbReference type="Gene3D" id="1.20.272.10">
    <property type="match status" value="1"/>
</dbReference>
<dbReference type="InterPro" id="IPR005790">
    <property type="entry name" value="DNA_polIII_delta"/>
</dbReference>
<gene>
    <name evidence="6" type="primary">holA</name>
    <name evidence="6" type="ORF">MUN53_06580</name>
</gene>
<evidence type="ECO:0000313" key="6">
    <source>
        <dbReference type="EMBL" id="MCJ2380276.1"/>
    </source>
</evidence>